<feature type="region of interest" description="Disordered" evidence="1">
    <location>
        <begin position="145"/>
        <end position="192"/>
    </location>
</feature>
<dbReference type="Gene3D" id="2.40.160.20">
    <property type="match status" value="1"/>
</dbReference>
<feature type="compositionally biased region" description="Polar residues" evidence="1">
    <location>
        <begin position="159"/>
        <end position="169"/>
    </location>
</feature>
<reference evidence="3 4" key="1">
    <citation type="journal article" date="2015" name="Microbes Environ.">
        <title>Distribution and evolution of nitrogen fixation genes in the phylum bacteroidetes.</title>
        <authorList>
            <person name="Inoue J."/>
            <person name="Oshima K."/>
            <person name="Suda W."/>
            <person name="Sakamoto M."/>
            <person name="Iino T."/>
            <person name="Noda S."/>
            <person name="Hongoh Y."/>
            <person name="Hattori M."/>
            <person name="Ohkuma M."/>
        </authorList>
    </citation>
    <scope>NUCLEOTIDE SEQUENCE [LARGE SCALE GENOMIC DNA]</scope>
    <source>
        <strain evidence="3 4">JCM 15093</strain>
    </source>
</reference>
<protein>
    <submittedName>
        <fullName evidence="3">RNA polymerase ECF-type sigma factor</fullName>
    </submittedName>
</protein>
<evidence type="ECO:0000256" key="2">
    <source>
        <dbReference type="SAM" id="Phobius"/>
    </source>
</evidence>
<feature type="region of interest" description="Disordered" evidence="1">
    <location>
        <begin position="108"/>
        <end position="130"/>
    </location>
</feature>
<gene>
    <name evidence="3" type="ORF">JCM15093_1385</name>
</gene>
<feature type="transmembrane region" description="Helical" evidence="2">
    <location>
        <begin position="49"/>
        <end position="69"/>
    </location>
</feature>
<proteinExistence type="predicted"/>
<dbReference type="InterPro" id="IPR011250">
    <property type="entry name" value="OMP/PagP_B-barrel"/>
</dbReference>
<evidence type="ECO:0000313" key="3">
    <source>
        <dbReference type="EMBL" id="GAK36237.1"/>
    </source>
</evidence>
<keyword evidence="4" id="KW-1185">Reference proteome</keyword>
<name>A0A069D1B9_9BACE</name>
<dbReference type="RefSeq" id="WP_024996188.1">
    <property type="nucleotide sequence ID" value="NZ_ATZI01000005.1"/>
</dbReference>
<feature type="compositionally biased region" description="Low complexity" evidence="1">
    <location>
        <begin position="110"/>
        <end position="123"/>
    </location>
</feature>
<organism evidence="3 4">
    <name type="scientific">Bacteroides graminisolvens DSM 19988 = JCM 15093</name>
    <dbReference type="NCBI Taxonomy" id="1121097"/>
    <lineage>
        <taxon>Bacteria</taxon>
        <taxon>Pseudomonadati</taxon>
        <taxon>Bacteroidota</taxon>
        <taxon>Bacteroidia</taxon>
        <taxon>Bacteroidales</taxon>
        <taxon>Bacteroidaceae</taxon>
        <taxon>Bacteroides</taxon>
    </lineage>
</organism>
<dbReference type="OrthoDB" id="1047710at2"/>
<comment type="caution">
    <text evidence="3">The sequence shown here is derived from an EMBL/GenBank/DDBJ whole genome shotgun (WGS) entry which is preliminary data.</text>
</comment>
<dbReference type="AlphaFoldDB" id="A0A069D1B9"/>
<dbReference type="eggNOG" id="COG1595">
    <property type="taxonomic scope" value="Bacteria"/>
</dbReference>
<accession>A0A069D1B9</accession>
<keyword evidence="2" id="KW-0812">Transmembrane</keyword>
<evidence type="ECO:0000313" key="4">
    <source>
        <dbReference type="Proteomes" id="UP000027601"/>
    </source>
</evidence>
<dbReference type="EMBL" id="BAJS01000005">
    <property type="protein sequence ID" value="GAK36237.1"/>
    <property type="molecule type" value="Genomic_DNA"/>
</dbReference>
<keyword evidence="2" id="KW-1133">Transmembrane helix</keyword>
<dbReference type="STRING" id="1121097.GCA_000428125_01657"/>
<sequence length="351" mass="38045">MKKENDELTDLFRSRLTEAELPVRETCWEKLEKDLPVAVRHRKLMIYRFSAAASVLLVLMAASAAFWYFSPKEEIANAFVQAERTAGANATLEDDAVKEDFPSIHPATVLSKSSGSGDLPSSSTNLSENASDSVSVTVSMSFSFSSSSSYTSRNRNKRQQQTAMVSEQAVSDRTEAQSVNNSNDNSSESTKKATTALKIGASIAPVSAKGLRAPIGASVTLEKKLSKRFSVEAGINYSCEQSVDEGNLHYIGVPVKANLLIATNDKLDVYASIGGIADKCIGGAPRNGFGSEPIQLAMTAGLGVNYKLNDKFAVFAEPTLVRHFDADRQWETARSRKSTNLNLLCGVRMTY</sequence>
<keyword evidence="2" id="KW-0472">Membrane</keyword>
<evidence type="ECO:0000256" key="1">
    <source>
        <dbReference type="SAM" id="MobiDB-lite"/>
    </source>
</evidence>
<dbReference type="SUPFAM" id="SSF56925">
    <property type="entry name" value="OMPA-like"/>
    <property type="match status" value="1"/>
</dbReference>
<feature type="compositionally biased region" description="Low complexity" evidence="1">
    <location>
        <begin position="178"/>
        <end position="188"/>
    </location>
</feature>
<dbReference type="Proteomes" id="UP000027601">
    <property type="component" value="Unassembled WGS sequence"/>
</dbReference>